<accession>A0A7Z7LFK8</accession>
<dbReference type="KEGG" id="minf:MESINF_1350"/>
<name>A0A7Z7LFK8_9BACT</name>
<dbReference type="EMBL" id="LS974202">
    <property type="protein sequence ID" value="SSC12794.1"/>
    <property type="molecule type" value="Genomic_DNA"/>
</dbReference>
<keyword evidence="2" id="KW-1185">Reference proteome</keyword>
<organism evidence="1 2">
    <name type="scientific">Mesotoga infera</name>
    <dbReference type="NCBI Taxonomy" id="1236046"/>
    <lineage>
        <taxon>Bacteria</taxon>
        <taxon>Thermotogati</taxon>
        <taxon>Thermotogota</taxon>
        <taxon>Thermotogae</taxon>
        <taxon>Kosmotogales</taxon>
        <taxon>Kosmotogaceae</taxon>
        <taxon>Mesotoga</taxon>
    </lineage>
</organism>
<evidence type="ECO:0000313" key="2">
    <source>
        <dbReference type="Proteomes" id="UP000250796"/>
    </source>
</evidence>
<protein>
    <submittedName>
        <fullName evidence="1">Uncharacterized protein</fullName>
    </submittedName>
</protein>
<reference evidence="1 2" key="1">
    <citation type="submission" date="2017-01" db="EMBL/GenBank/DDBJ databases">
        <authorList>
            <person name="Erauso G."/>
        </authorList>
    </citation>
    <scope>NUCLEOTIDE SEQUENCE [LARGE SCALE GENOMIC DNA]</scope>
    <source>
        <strain evidence="1">MESINF1</strain>
    </source>
</reference>
<sequence length="61" mass="7182">MTFDFSIVYAIISQAKEKLFERRRNGMMMRLKTGFSTTLNRVSGDAAFCHAFIRRVRYKDV</sequence>
<proteinExistence type="predicted"/>
<evidence type="ECO:0000313" key="1">
    <source>
        <dbReference type="EMBL" id="SSC12794.1"/>
    </source>
</evidence>
<dbReference type="AlphaFoldDB" id="A0A7Z7LFK8"/>
<gene>
    <name evidence="1" type="ORF">MESINF_1350</name>
</gene>
<dbReference type="Proteomes" id="UP000250796">
    <property type="component" value="Chromosome MESINF"/>
</dbReference>